<feature type="domain" description="IclR-ED" evidence="5">
    <location>
        <begin position="69"/>
        <end position="253"/>
    </location>
</feature>
<dbReference type="InterPro" id="IPR014757">
    <property type="entry name" value="Tscrpt_reg_IclR_C"/>
</dbReference>
<proteinExistence type="predicted"/>
<dbReference type="InterPro" id="IPR036390">
    <property type="entry name" value="WH_DNA-bd_sf"/>
</dbReference>
<evidence type="ECO:0000259" key="4">
    <source>
        <dbReference type="PROSITE" id="PS51077"/>
    </source>
</evidence>
<dbReference type="Pfam" id="PF09339">
    <property type="entry name" value="HTH_IclR"/>
    <property type="match status" value="1"/>
</dbReference>
<comment type="caution">
    <text evidence="6">The sequence shown here is derived from an EMBL/GenBank/DDBJ whole genome shotgun (WGS) entry which is preliminary data.</text>
</comment>
<dbReference type="Proteomes" id="UP001597092">
    <property type="component" value="Unassembled WGS sequence"/>
</dbReference>
<dbReference type="EMBL" id="JBHUDP010000001">
    <property type="protein sequence ID" value="MFD1684129.1"/>
    <property type="molecule type" value="Genomic_DNA"/>
</dbReference>
<dbReference type="PANTHER" id="PTHR30136">
    <property type="entry name" value="HELIX-TURN-HELIX TRANSCRIPTIONAL REGULATOR, ICLR FAMILY"/>
    <property type="match status" value="1"/>
</dbReference>
<dbReference type="SUPFAM" id="SSF46785">
    <property type="entry name" value="Winged helix' DNA-binding domain"/>
    <property type="match status" value="1"/>
</dbReference>
<dbReference type="SMART" id="SM00346">
    <property type="entry name" value="HTH_ICLR"/>
    <property type="match status" value="1"/>
</dbReference>
<evidence type="ECO:0000259" key="5">
    <source>
        <dbReference type="PROSITE" id="PS51078"/>
    </source>
</evidence>
<organism evidence="6 7">
    <name type="scientific">Halobellus litoreus</name>
    <dbReference type="NCBI Taxonomy" id="755310"/>
    <lineage>
        <taxon>Archaea</taxon>
        <taxon>Methanobacteriati</taxon>
        <taxon>Methanobacteriota</taxon>
        <taxon>Stenosarchaea group</taxon>
        <taxon>Halobacteria</taxon>
        <taxon>Halobacteriales</taxon>
        <taxon>Haloferacaceae</taxon>
        <taxon>Halobellus</taxon>
    </lineage>
</organism>
<gene>
    <name evidence="6" type="ORF">ACFSAS_00715</name>
</gene>
<dbReference type="PROSITE" id="PS51077">
    <property type="entry name" value="HTH_ICLR"/>
    <property type="match status" value="1"/>
</dbReference>
<dbReference type="InterPro" id="IPR036388">
    <property type="entry name" value="WH-like_DNA-bd_sf"/>
</dbReference>
<evidence type="ECO:0000313" key="7">
    <source>
        <dbReference type="Proteomes" id="UP001597092"/>
    </source>
</evidence>
<dbReference type="CDD" id="cd00090">
    <property type="entry name" value="HTH_ARSR"/>
    <property type="match status" value="1"/>
</dbReference>
<keyword evidence="2" id="KW-0238">DNA-binding</keyword>
<name>A0ABD6DS61_9EURY</name>
<evidence type="ECO:0000313" key="6">
    <source>
        <dbReference type="EMBL" id="MFD1684129.1"/>
    </source>
</evidence>
<evidence type="ECO:0000256" key="3">
    <source>
        <dbReference type="ARBA" id="ARBA00023163"/>
    </source>
</evidence>
<dbReference type="InterPro" id="IPR029016">
    <property type="entry name" value="GAF-like_dom_sf"/>
</dbReference>
<dbReference type="PROSITE" id="PS51078">
    <property type="entry name" value="ICLR_ED"/>
    <property type="match status" value="1"/>
</dbReference>
<keyword evidence="1" id="KW-0805">Transcription regulation</keyword>
<keyword evidence="7" id="KW-1185">Reference proteome</keyword>
<dbReference type="InterPro" id="IPR011991">
    <property type="entry name" value="ArsR-like_HTH"/>
</dbReference>
<dbReference type="InterPro" id="IPR005471">
    <property type="entry name" value="Tscrpt_reg_IclR_N"/>
</dbReference>
<dbReference type="PANTHER" id="PTHR30136:SF35">
    <property type="entry name" value="HTH-TYPE TRANSCRIPTIONAL REGULATOR RV1719"/>
    <property type="match status" value="1"/>
</dbReference>
<dbReference type="GO" id="GO:0006355">
    <property type="term" value="P:regulation of DNA-templated transcription"/>
    <property type="evidence" value="ECO:0007669"/>
    <property type="project" value="UniProtKB-ARBA"/>
</dbReference>
<dbReference type="Pfam" id="PF01614">
    <property type="entry name" value="IclR_C"/>
    <property type="match status" value="1"/>
</dbReference>
<sequence length="254" mass="28295">MTAPANHPIKSLEKTVEIIDVLKRRRSAHLREVAEELDLNKSTVHNHLSTLREHEYVVKDGEEYRLSLQFLHIGGVIRNEIDLYEAAKPKLDRLAEDTGELVTLATNERGLGTVLYRAKGEDAVEIDTHVGSQLSLHNSALGKAILGHLPRSRVEEIVAERGLPATTDNTITDEDVLYDELDDIAERGWAFDDEENWRGLRCVGAPILTDDGVVKGAISLSVPKSQLATAEDRQQYVDAIKNTANLIELRITYS</sequence>
<dbReference type="RefSeq" id="WP_256308369.1">
    <property type="nucleotide sequence ID" value="NZ_JANHAW010000002.1"/>
</dbReference>
<dbReference type="GO" id="GO:0003677">
    <property type="term" value="F:DNA binding"/>
    <property type="evidence" value="ECO:0007669"/>
    <property type="project" value="UniProtKB-KW"/>
</dbReference>
<protein>
    <submittedName>
        <fullName evidence="6">IclR family transcriptional regulator</fullName>
    </submittedName>
</protein>
<evidence type="ECO:0000256" key="2">
    <source>
        <dbReference type="ARBA" id="ARBA00023125"/>
    </source>
</evidence>
<evidence type="ECO:0000256" key="1">
    <source>
        <dbReference type="ARBA" id="ARBA00023015"/>
    </source>
</evidence>
<dbReference type="Gene3D" id="1.10.10.10">
    <property type="entry name" value="Winged helix-like DNA-binding domain superfamily/Winged helix DNA-binding domain"/>
    <property type="match status" value="1"/>
</dbReference>
<feature type="domain" description="HTH iclR-type" evidence="4">
    <location>
        <begin position="9"/>
        <end position="68"/>
    </location>
</feature>
<dbReference type="Gene3D" id="3.30.450.40">
    <property type="match status" value="1"/>
</dbReference>
<dbReference type="InterPro" id="IPR050707">
    <property type="entry name" value="HTH_MetabolicPath_Reg"/>
</dbReference>
<keyword evidence="3" id="KW-0804">Transcription</keyword>
<dbReference type="SUPFAM" id="SSF55781">
    <property type="entry name" value="GAF domain-like"/>
    <property type="match status" value="1"/>
</dbReference>
<reference evidence="6 7" key="1">
    <citation type="journal article" date="2019" name="Int. J. Syst. Evol. Microbiol.">
        <title>The Global Catalogue of Microorganisms (GCM) 10K type strain sequencing project: providing services to taxonomists for standard genome sequencing and annotation.</title>
        <authorList>
            <consortium name="The Broad Institute Genomics Platform"/>
            <consortium name="The Broad Institute Genome Sequencing Center for Infectious Disease"/>
            <person name="Wu L."/>
            <person name="Ma J."/>
        </authorList>
    </citation>
    <scope>NUCLEOTIDE SEQUENCE [LARGE SCALE GENOMIC DNA]</scope>
    <source>
        <strain evidence="6 7">CGMCC 1.10387</strain>
    </source>
</reference>
<accession>A0ABD6DS61</accession>
<dbReference type="AlphaFoldDB" id="A0ABD6DS61"/>